<dbReference type="EMBL" id="JQAZ01000001">
    <property type="protein sequence ID" value="KRN34188.1"/>
    <property type="molecule type" value="Genomic_DNA"/>
</dbReference>
<dbReference type="OrthoDB" id="2678546at2"/>
<dbReference type="STRING" id="81857.IV38_GL000165"/>
<evidence type="ECO:0000313" key="3">
    <source>
        <dbReference type="EMBL" id="KRN34188.1"/>
    </source>
</evidence>
<dbReference type="PATRIC" id="fig|81857.3.peg.170"/>
<reference evidence="4 5" key="1">
    <citation type="journal article" date="2015" name="Genome Announc.">
        <title>Expanding the biotechnology potential of lactobacilli through comparative genomics of 213 strains and associated genera.</title>
        <authorList>
            <person name="Sun Z."/>
            <person name="Harris H.M."/>
            <person name="McCann A."/>
            <person name="Guo C."/>
            <person name="Argimon S."/>
            <person name="Zhang W."/>
            <person name="Yang X."/>
            <person name="Jeffery I.B."/>
            <person name="Cooney J.C."/>
            <person name="Kagawa T.F."/>
            <person name="Liu W."/>
            <person name="Song Y."/>
            <person name="Salvetti E."/>
            <person name="Wrobel A."/>
            <person name="Rasinkangas P."/>
            <person name="Parkhill J."/>
            <person name="Rea M.C."/>
            <person name="O'Sullivan O."/>
            <person name="Ritari J."/>
            <person name="Douillard F.P."/>
            <person name="Paul Ross R."/>
            <person name="Yang R."/>
            <person name="Briner A.E."/>
            <person name="Felis G.E."/>
            <person name="de Vos W.M."/>
            <person name="Barrangou R."/>
            <person name="Klaenhammer T.R."/>
            <person name="Caufield P.W."/>
            <person name="Cui Y."/>
            <person name="Zhang H."/>
            <person name="O'Toole P.W."/>
        </authorList>
    </citation>
    <scope>NUCLEOTIDE SEQUENCE [LARGE SCALE GENOMIC DNA]</scope>
    <source>
        <strain evidence="2 5">ATCC BAA-66</strain>
        <strain evidence="3 4">DSM 13344</strain>
    </source>
</reference>
<dbReference type="EMBL" id="JQAT01000001">
    <property type="protein sequence ID" value="KRN29283.1"/>
    <property type="molecule type" value="Genomic_DNA"/>
</dbReference>
<dbReference type="Proteomes" id="UP000051751">
    <property type="component" value="Unassembled WGS sequence"/>
</dbReference>
<dbReference type="AlphaFoldDB" id="A0A0R2FL01"/>
<dbReference type="Pfam" id="PF18780">
    <property type="entry name" value="HNH_repeat"/>
    <property type="match status" value="1"/>
</dbReference>
<organism evidence="2 5">
    <name type="scientific">Lactobacillus selangorensis</name>
    <dbReference type="NCBI Taxonomy" id="81857"/>
    <lineage>
        <taxon>Bacteria</taxon>
        <taxon>Bacillati</taxon>
        <taxon>Bacillota</taxon>
        <taxon>Bacilli</taxon>
        <taxon>Lactobacillales</taxon>
        <taxon>Lactobacillaceae</taxon>
        <taxon>Lactobacillus</taxon>
    </lineage>
</organism>
<accession>A0A0R2FL01</accession>
<dbReference type="RefSeq" id="WP_057768777.1">
    <property type="nucleotide sequence ID" value="NZ_JQAT01000001.1"/>
</dbReference>
<proteinExistence type="predicted"/>
<evidence type="ECO:0000256" key="1">
    <source>
        <dbReference type="SAM" id="MobiDB-lite"/>
    </source>
</evidence>
<gene>
    <name evidence="2" type="ORF">IV38_GL000165</name>
    <name evidence="3" type="ORF">IV40_GL000504</name>
</gene>
<feature type="region of interest" description="Disordered" evidence="1">
    <location>
        <begin position="142"/>
        <end position="167"/>
    </location>
</feature>
<dbReference type="InterPro" id="IPR041025">
    <property type="entry name" value="HNH_repeat"/>
</dbReference>
<name>A0A0R2FL01_9LACO</name>
<protein>
    <submittedName>
        <fullName evidence="2">Uncharacterized protein</fullName>
    </submittedName>
</protein>
<sequence length="167" mass="19330">MKTSKEQGPTNEELLNRIRDFYAEHGRAPKESEFDNVSVVIRRFGKWSTALKDALGNEISWELGNYTDGDLISMLRDMLMRTRQEIGSVPTSFISPKAYVRIQYHDHDSCVVPRAFIEQHDYAIQNHFGSWENALKFAAIQRPRASKRPGQRSEQGELDLNWDNLDE</sequence>
<evidence type="ECO:0000313" key="2">
    <source>
        <dbReference type="EMBL" id="KRN29283.1"/>
    </source>
</evidence>
<evidence type="ECO:0000313" key="4">
    <source>
        <dbReference type="Proteomes" id="UP000051645"/>
    </source>
</evidence>
<keyword evidence="4" id="KW-1185">Reference proteome</keyword>
<evidence type="ECO:0000313" key="5">
    <source>
        <dbReference type="Proteomes" id="UP000051751"/>
    </source>
</evidence>
<comment type="caution">
    <text evidence="2">The sequence shown here is derived from an EMBL/GenBank/DDBJ whole genome shotgun (WGS) entry which is preliminary data.</text>
</comment>
<dbReference type="Proteomes" id="UP000051645">
    <property type="component" value="Unassembled WGS sequence"/>
</dbReference>